<dbReference type="CDD" id="cd06578">
    <property type="entry name" value="HemD"/>
    <property type="match status" value="1"/>
</dbReference>
<gene>
    <name evidence="2" type="primary">HEM4</name>
    <name evidence="2" type="ORF">SBRCBS47491_008832</name>
</gene>
<dbReference type="InterPro" id="IPR036108">
    <property type="entry name" value="4pyrrol_syn_uPrphyn_synt_sf"/>
</dbReference>
<dbReference type="EMBL" id="CAWUHC010000123">
    <property type="protein sequence ID" value="CAK7234089.1"/>
    <property type="molecule type" value="Genomic_DNA"/>
</dbReference>
<evidence type="ECO:0000313" key="2">
    <source>
        <dbReference type="EMBL" id="CAK7234089.1"/>
    </source>
</evidence>
<keyword evidence="2" id="KW-0456">Lyase</keyword>
<dbReference type="PANTHER" id="PTHR12390">
    <property type="entry name" value="UROPORPHYRINOGEN III SYNTHASE"/>
    <property type="match status" value="1"/>
</dbReference>
<dbReference type="EC" id="4.2.1.75" evidence="2"/>
<protein>
    <submittedName>
        <fullName evidence="2">Uroporphyrinogen-III synthase</fullName>
        <ecNumber evidence="2">4.2.1.75</ecNumber>
    </submittedName>
</protein>
<comment type="caution">
    <text evidence="2">The sequence shown here is derived from an EMBL/GenBank/DDBJ whole genome shotgun (WGS) entry which is preliminary data.</text>
</comment>
<accession>A0ABP0CSB9</accession>
<proteinExistence type="predicted"/>
<organism evidence="2 3">
    <name type="scientific">Sporothrix bragantina</name>
    <dbReference type="NCBI Taxonomy" id="671064"/>
    <lineage>
        <taxon>Eukaryota</taxon>
        <taxon>Fungi</taxon>
        <taxon>Dikarya</taxon>
        <taxon>Ascomycota</taxon>
        <taxon>Pezizomycotina</taxon>
        <taxon>Sordariomycetes</taxon>
        <taxon>Sordariomycetidae</taxon>
        <taxon>Ophiostomatales</taxon>
        <taxon>Ophiostomataceae</taxon>
        <taxon>Sporothrix</taxon>
    </lineage>
</organism>
<name>A0ABP0CSB9_9PEZI</name>
<dbReference type="Gene3D" id="3.40.50.10090">
    <property type="match status" value="2"/>
</dbReference>
<dbReference type="SUPFAM" id="SSF69618">
    <property type="entry name" value="HemD-like"/>
    <property type="match status" value="1"/>
</dbReference>
<dbReference type="Proteomes" id="UP001642406">
    <property type="component" value="Unassembled WGS sequence"/>
</dbReference>
<evidence type="ECO:0000259" key="1">
    <source>
        <dbReference type="Pfam" id="PF02602"/>
    </source>
</evidence>
<dbReference type="InterPro" id="IPR003754">
    <property type="entry name" value="4pyrrol_synth_uPrphyn_synth"/>
</dbReference>
<dbReference type="PANTHER" id="PTHR12390:SF0">
    <property type="entry name" value="UROPORPHYRINOGEN-III SYNTHASE"/>
    <property type="match status" value="1"/>
</dbReference>
<reference evidence="2 3" key="1">
    <citation type="submission" date="2024-01" db="EMBL/GenBank/DDBJ databases">
        <authorList>
            <person name="Allen C."/>
            <person name="Tagirdzhanova G."/>
        </authorList>
    </citation>
    <scope>NUCLEOTIDE SEQUENCE [LARGE SCALE GENOMIC DNA]</scope>
</reference>
<sequence length="337" mass="36046">MATATSPSPIPVFLLKTKSSPTDAYEDLLAGPTEAGSLAPIFVPVLQHCFVDDGVAQVKDLLGRRQITNGRLQSDSGARYGGMIFTSQRAVEAFNKIVKEGHASPKDAASSSWPHLQNVPIYSVGPATTRALRAVEQEPPLQVSGDHTGNGEDLAFYIQEDYAGWKRPQATATDSAIAETRAAAQASAILPLLFVVGEKRRDIIPKVLMGGGSDAGPPYIGVDEIAVYGTGEMPSFADDFERELEATKKRAVRWVVVFSPTGCDSMLKALGLLDPETGKAREPASRSRTTYIATIGPTTRAYLQDTFGFEPDVCADEPSPEGVLRGITQFMASRAAN</sequence>
<keyword evidence="3" id="KW-1185">Reference proteome</keyword>
<dbReference type="Pfam" id="PF02602">
    <property type="entry name" value="HEM4"/>
    <property type="match status" value="1"/>
</dbReference>
<dbReference type="GO" id="GO:0004852">
    <property type="term" value="F:uroporphyrinogen-III synthase activity"/>
    <property type="evidence" value="ECO:0007669"/>
    <property type="project" value="UniProtKB-EC"/>
</dbReference>
<dbReference type="InterPro" id="IPR039793">
    <property type="entry name" value="UROS/Hem4"/>
</dbReference>
<feature type="domain" description="Tetrapyrrole biosynthesis uroporphyrinogen III synthase" evidence="1">
    <location>
        <begin position="36"/>
        <end position="324"/>
    </location>
</feature>
<evidence type="ECO:0000313" key="3">
    <source>
        <dbReference type="Proteomes" id="UP001642406"/>
    </source>
</evidence>